<dbReference type="KEGG" id="kng:KNAG_0B00370"/>
<dbReference type="eggNOG" id="KOG3943">
    <property type="taxonomic scope" value="Eukaryota"/>
</dbReference>
<dbReference type="CDD" id="cd11717">
    <property type="entry name" value="THUMP_THUMPD1_like"/>
    <property type="match status" value="1"/>
</dbReference>
<protein>
    <recommendedName>
        <fullName evidence="3">THUMP domain-containing protein</fullName>
    </recommendedName>
</protein>
<dbReference type="RefSeq" id="XP_022462732.1">
    <property type="nucleotide sequence ID" value="XM_022611310.1"/>
</dbReference>
<evidence type="ECO:0000313" key="4">
    <source>
        <dbReference type="EMBL" id="CCK68486.1"/>
    </source>
</evidence>
<accession>J7S4D2</accession>
<dbReference type="SMART" id="SM00981">
    <property type="entry name" value="THUMP"/>
    <property type="match status" value="1"/>
</dbReference>
<feature type="compositionally biased region" description="Acidic residues" evidence="2">
    <location>
        <begin position="80"/>
        <end position="90"/>
    </location>
</feature>
<dbReference type="PROSITE" id="PS51165">
    <property type="entry name" value="THUMP"/>
    <property type="match status" value="1"/>
</dbReference>
<dbReference type="OrthoDB" id="367221at2759"/>
<dbReference type="InterPro" id="IPR040183">
    <property type="entry name" value="THUMPD1-like"/>
</dbReference>
<dbReference type="OMA" id="MNEKACV"/>
<sequence>MSKRTNQGGHASGAQARKKFKVSSGFLDPGTAGIYATCIRRKEKQATQELKLLLEEKLQEYYGDELNATNDDPKEHTEGETVDEEEELSVEDQLKKELEEMKKQDKPATKEEKKKTILQFIDLSCECVVFCKIRKPVEPEKFVERIIGELADPENKVKRTRYVQKLTPITYSCSASRDQLTKLIGQVIAPHFHDPKGKKDYKFAVEVSRRNFNTIPRMDIIDGIVSQVTKQGAYGHKVDLKNYDKLILVECFKNNIGMSVVNGSYTSKYRKYNIQKIFEDKFPNEDKKDP</sequence>
<dbReference type="FunFam" id="3.30.2300.10:FF:000001">
    <property type="entry name" value="THUMP domain-containing protein 1"/>
    <property type="match status" value="1"/>
</dbReference>
<keyword evidence="1" id="KW-0694">RNA-binding</keyword>
<dbReference type="STRING" id="1071383.J7S4D2"/>
<dbReference type="HOGENOM" id="CLU_039352_2_2_1"/>
<dbReference type="Proteomes" id="UP000006310">
    <property type="component" value="Chromosome 2"/>
</dbReference>
<feature type="domain" description="THUMP" evidence="3">
    <location>
        <begin position="151"/>
        <end position="262"/>
    </location>
</feature>
<dbReference type="InterPro" id="IPR004114">
    <property type="entry name" value="THUMP_dom"/>
</dbReference>
<name>J7S4D2_HUIN7</name>
<feature type="region of interest" description="Disordered" evidence="2">
    <location>
        <begin position="1"/>
        <end position="22"/>
    </location>
</feature>
<dbReference type="SUPFAM" id="SSF143437">
    <property type="entry name" value="THUMP domain-like"/>
    <property type="match status" value="1"/>
</dbReference>
<feature type="region of interest" description="Disordered" evidence="2">
    <location>
        <begin position="65"/>
        <end position="90"/>
    </location>
</feature>
<dbReference type="Pfam" id="PF02926">
    <property type="entry name" value="THUMP"/>
    <property type="match status" value="1"/>
</dbReference>
<proteinExistence type="predicted"/>
<dbReference type="PANTHER" id="PTHR13452">
    <property type="entry name" value="THUMP DOMAIN CONTAINING PROTEIN 1-RELATED"/>
    <property type="match status" value="1"/>
</dbReference>
<evidence type="ECO:0000313" key="5">
    <source>
        <dbReference type="Proteomes" id="UP000006310"/>
    </source>
</evidence>
<reference evidence="5" key="2">
    <citation type="submission" date="2012-08" db="EMBL/GenBank/DDBJ databases">
        <title>Genome sequence of Kazachstania naganishii.</title>
        <authorList>
            <person name="Gordon J.L."/>
            <person name="Armisen D."/>
            <person name="Proux-Wera E."/>
            <person name="OhEigeartaigh S.S."/>
            <person name="Byrne K.P."/>
            <person name="Wolfe K.H."/>
        </authorList>
    </citation>
    <scope>NUCLEOTIDE SEQUENCE [LARGE SCALE GENOMIC DNA]</scope>
    <source>
        <strain evidence="5">ATCC MYA-139 / BCRC 22969 / CBS 8797 / CCRC 22969 / KCTC 17520 / NBRC 10181 / NCYC 3082</strain>
    </source>
</reference>
<dbReference type="GeneID" id="34524136"/>
<dbReference type="Gene3D" id="3.30.2300.10">
    <property type="entry name" value="THUMP superfamily"/>
    <property type="match status" value="1"/>
</dbReference>
<evidence type="ECO:0000256" key="2">
    <source>
        <dbReference type="SAM" id="MobiDB-lite"/>
    </source>
</evidence>
<dbReference type="GO" id="GO:0051391">
    <property type="term" value="P:tRNA acetylation"/>
    <property type="evidence" value="ECO:0007669"/>
    <property type="project" value="EnsemblFungi"/>
</dbReference>
<keyword evidence="5" id="KW-1185">Reference proteome</keyword>
<evidence type="ECO:0000256" key="1">
    <source>
        <dbReference type="PROSITE-ProRule" id="PRU00529"/>
    </source>
</evidence>
<dbReference type="GO" id="GO:0003723">
    <property type="term" value="F:RNA binding"/>
    <property type="evidence" value="ECO:0007669"/>
    <property type="project" value="UniProtKB-UniRule"/>
</dbReference>
<organism evidence="4 5">
    <name type="scientific">Huiozyma naganishii (strain ATCC MYA-139 / BCRC 22969 / CBS 8797 / KCTC 17520 / NBRC 10181 / NCYC 3082 / Yp74L-3)</name>
    <name type="common">Yeast</name>
    <name type="synonym">Kazachstania naganishii</name>
    <dbReference type="NCBI Taxonomy" id="1071383"/>
    <lineage>
        <taxon>Eukaryota</taxon>
        <taxon>Fungi</taxon>
        <taxon>Dikarya</taxon>
        <taxon>Ascomycota</taxon>
        <taxon>Saccharomycotina</taxon>
        <taxon>Saccharomycetes</taxon>
        <taxon>Saccharomycetales</taxon>
        <taxon>Saccharomycetaceae</taxon>
        <taxon>Huiozyma</taxon>
    </lineage>
</organism>
<dbReference type="AlphaFoldDB" id="J7S4D2"/>
<evidence type="ECO:0000259" key="3">
    <source>
        <dbReference type="PROSITE" id="PS51165"/>
    </source>
</evidence>
<dbReference type="EMBL" id="HE978315">
    <property type="protein sequence ID" value="CCK68486.1"/>
    <property type="molecule type" value="Genomic_DNA"/>
</dbReference>
<gene>
    <name evidence="4" type="primary">KNAG0B00370</name>
    <name evidence="4" type="ordered locus">KNAG_0B00370</name>
</gene>
<dbReference type="PANTHER" id="PTHR13452:SF10">
    <property type="entry name" value="THUMP DOMAIN-CONTAINING PROTEIN 1"/>
    <property type="match status" value="1"/>
</dbReference>
<reference evidence="4 5" key="1">
    <citation type="journal article" date="2011" name="Proc. Natl. Acad. Sci. U.S.A.">
        <title>Evolutionary erosion of yeast sex chromosomes by mating-type switching accidents.</title>
        <authorList>
            <person name="Gordon J.L."/>
            <person name="Armisen D."/>
            <person name="Proux-Wera E."/>
            <person name="Oheigeartaigh S.S."/>
            <person name="Byrne K.P."/>
            <person name="Wolfe K.H."/>
        </authorList>
    </citation>
    <scope>NUCLEOTIDE SEQUENCE [LARGE SCALE GENOMIC DNA]</scope>
    <source>
        <strain evidence="5">ATCC MYA-139 / BCRC 22969 / CBS 8797 / CCRC 22969 / KCTC 17520 / NBRC 10181 / NCYC 3082</strain>
    </source>
</reference>